<evidence type="ECO:0000259" key="1">
    <source>
        <dbReference type="Pfam" id="PF09603"/>
    </source>
</evidence>
<evidence type="ECO:0000313" key="3">
    <source>
        <dbReference type="Proteomes" id="UP000248840"/>
    </source>
</evidence>
<proteinExistence type="predicted"/>
<organism evidence="2 3">
    <name type="scientific">Flavobacterium aciduliphilum</name>
    <dbReference type="NCBI Taxonomy" id="1101402"/>
    <lineage>
        <taxon>Bacteria</taxon>
        <taxon>Pseudomonadati</taxon>
        <taxon>Bacteroidota</taxon>
        <taxon>Flavobacteriia</taxon>
        <taxon>Flavobacteriales</taxon>
        <taxon>Flavobacteriaceae</taxon>
        <taxon>Flavobacterium</taxon>
    </lineage>
</organism>
<dbReference type="InterPro" id="IPR011871">
    <property type="entry name" value="Fib_succ_major"/>
</dbReference>
<feature type="domain" description="Fibrobacter succinogenes major paralogous" evidence="1">
    <location>
        <begin position="4"/>
        <end position="214"/>
    </location>
</feature>
<dbReference type="Pfam" id="PF09603">
    <property type="entry name" value="Fib_succ_major"/>
    <property type="match status" value="1"/>
</dbReference>
<dbReference type="EMBL" id="QLSZ01000005">
    <property type="protein sequence ID" value="RAR72459.1"/>
    <property type="molecule type" value="Genomic_DNA"/>
</dbReference>
<gene>
    <name evidence="2" type="ORF">CLV55_10524</name>
</gene>
<dbReference type="NCBIfam" id="TIGR02145">
    <property type="entry name" value="Fib_succ_major"/>
    <property type="match status" value="1"/>
</dbReference>
<dbReference type="OrthoDB" id="9805760at2"/>
<reference evidence="2 3" key="1">
    <citation type="submission" date="2018-06" db="EMBL/GenBank/DDBJ databases">
        <title>Genomic Encyclopedia of Archaeal and Bacterial Type Strains, Phase II (KMG-II): from individual species to whole genera.</title>
        <authorList>
            <person name="Goeker M."/>
        </authorList>
    </citation>
    <scope>NUCLEOTIDE SEQUENCE [LARGE SCALE GENOMIC DNA]</scope>
    <source>
        <strain evidence="2 3">DSM 25663</strain>
    </source>
</reference>
<comment type="caution">
    <text evidence="2">The sequence shown here is derived from an EMBL/GenBank/DDBJ whole genome shotgun (WGS) entry which is preliminary data.</text>
</comment>
<evidence type="ECO:0000313" key="2">
    <source>
        <dbReference type="EMBL" id="RAR72459.1"/>
    </source>
</evidence>
<protein>
    <submittedName>
        <fullName evidence="2">Uncharacterized protein (TIGR02145 family)</fullName>
    </submittedName>
</protein>
<dbReference type="Proteomes" id="UP000248840">
    <property type="component" value="Unassembled WGS sequence"/>
</dbReference>
<keyword evidence="3" id="KW-1185">Reference proteome</keyword>
<accession>A0A328YEW7</accession>
<dbReference type="AlphaFoldDB" id="A0A328YEW7"/>
<sequence>MEQVKIGNQIWSNRNLDVDTFRNGEKIIEAKSTEEWENANKNCIPSWCYYDFNSENGKIYGKLYNWYAINDLRGLAPDGWRIPTSDDWKELNVFLTPPMPDGMGPADYSNFLGKNKKVGAKLKSVDGWAKSDYKGNGNGTDEFGFCVLPGGFHDGRNMNNSKDITIGAKFWCASNDKTENTSYIDFALNLQTDFYTRNYKFIDYPMSMSVRCVKE</sequence>
<name>A0A328YEW7_9FLAO</name>
<dbReference type="RefSeq" id="WP_112112952.1">
    <property type="nucleotide sequence ID" value="NZ_QLSZ01000005.1"/>
</dbReference>